<keyword evidence="2" id="KW-0732">Signal</keyword>
<gene>
    <name evidence="3" type="ORF">PPENT_87.1.T1600031</name>
</gene>
<feature type="chain" id="PRO_5035795284" description="Transmembrane protein" evidence="2">
    <location>
        <begin position="26"/>
        <end position="1281"/>
    </location>
</feature>
<proteinExistence type="predicted"/>
<evidence type="ECO:0000313" key="4">
    <source>
        <dbReference type="Proteomes" id="UP000689195"/>
    </source>
</evidence>
<keyword evidence="4" id="KW-1185">Reference proteome</keyword>
<evidence type="ECO:0000256" key="2">
    <source>
        <dbReference type="SAM" id="SignalP"/>
    </source>
</evidence>
<protein>
    <recommendedName>
        <fullName evidence="5">Transmembrane protein</fullName>
    </recommendedName>
</protein>
<organism evidence="3 4">
    <name type="scientific">Paramecium pentaurelia</name>
    <dbReference type="NCBI Taxonomy" id="43138"/>
    <lineage>
        <taxon>Eukaryota</taxon>
        <taxon>Sar</taxon>
        <taxon>Alveolata</taxon>
        <taxon>Ciliophora</taxon>
        <taxon>Intramacronucleata</taxon>
        <taxon>Oligohymenophorea</taxon>
        <taxon>Peniculida</taxon>
        <taxon>Parameciidae</taxon>
        <taxon>Paramecium</taxon>
    </lineage>
</organism>
<keyword evidence="1" id="KW-0812">Transmembrane</keyword>
<evidence type="ECO:0000313" key="3">
    <source>
        <dbReference type="EMBL" id="CAD8210626.1"/>
    </source>
</evidence>
<keyword evidence="1" id="KW-0472">Membrane</keyword>
<accession>A0A8S1Y822</accession>
<keyword evidence="1" id="KW-1133">Transmembrane helix</keyword>
<evidence type="ECO:0008006" key="5">
    <source>
        <dbReference type="Google" id="ProtNLM"/>
    </source>
</evidence>
<feature type="signal peptide" evidence="2">
    <location>
        <begin position="1"/>
        <end position="25"/>
    </location>
</feature>
<dbReference type="Proteomes" id="UP000689195">
    <property type="component" value="Unassembled WGS sequence"/>
</dbReference>
<reference evidence="3" key="1">
    <citation type="submission" date="2021-01" db="EMBL/GenBank/DDBJ databases">
        <authorList>
            <consortium name="Genoscope - CEA"/>
            <person name="William W."/>
        </authorList>
    </citation>
    <scope>NUCLEOTIDE SEQUENCE</scope>
</reference>
<dbReference type="EMBL" id="CAJJDO010000160">
    <property type="protein sequence ID" value="CAD8210626.1"/>
    <property type="molecule type" value="Genomic_DNA"/>
</dbReference>
<evidence type="ECO:0000256" key="1">
    <source>
        <dbReference type="SAM" id="Phobius"/>
    </source>
</evidence>
<sequence length="1281" mass="153092">MNFKFFLSTFMWNVLFQITATQVQTNYFHAGENQFTSDLRYYVPFQQELLDSKEIQFNVELIKEVKIEKQHLTFLSDKAKLLYFVNFTNEENNMIMALDNSTLYCLYLIKNYFLNQQLVITPHFCNITLPYQQCSKVVQVNREIFISNCLLNNNQAIISIINLDGKVFDQLIFEIESTCEIEVSYRDFILFIYYQNCESKNIYNVEIDEQLNQYKSLQKINVTLENNRTDSTFGLVQKINICDKERIILIYKNFIVQYNNTSSISFLYIELDINNTILNQFQGCEGGQFILYVDNNSLQLKYGMYDLNMTNNQYINALLIERILVLHFKNYIIVEINDQLHQKIHMSISEIIPIVDSQYFFGLYKSELKLFQVQPPKYFHSFNTSQRIIFLIFQRWTYLTTFILMQCNIEIVNESEPRIIIDKKDMIIEYNNNDEICIQQSKITQSLPINLQTIQDNDRYYQINNFQNIETYNLYFGEYSKVLHFWKLNDQTNVILVLVQSKDLIILIFCKRNIILKKQNLKIHKNYIDIGVLQNTNILVFYEDQIQYYKIVDSYQIQKTQFIQNQKIIKINKQYNQIVISYENCRKSVVQSIENNFIFMQQPQNYPFDCTQTQQISIANLYIFQTYIVYNLNRFKQYIYVGKIIDVLIDVDQRLYVLIVDEKDEIVLKLFRFLRTPDFIFIYKIPTYNFKFQLSVNQKIENSYLMITAKYQNKTYLLVYNLRNQAINSLIYITEIDQSNQFYSYYDFASNSIVFFRDGKFYFHNLNQICFQYSFFEENSMIQKKQLKLNFNSFINNFNFTTKLLVSKLNSDYSLSLLNQGQKRYIYYQGNLDLIQIRGNINKFEIQPTQDFIIKLPINITQEYFICSYYQSSICLKNRTTIVIQSLNISVQLPFELDDNSIKGIVCNQESLTYSIFFVDPNHILLQLMLQLGNNESKQFTILTQDILYNVLKQEEIELINKVKIIKEITIFFNQRLFGLMFYNNYCQIIDISEINSSQYFLIDGAYLSNNTYVFLYRNYSIIQIKIIAFNNIQLISEFQCKGDIIQEYQLNLIEIFERVYTQTYHDILIQLEIIHLEMKKDQFIMKFVMIYKIYFNIIFEISFNNIKYDNFVLLSYRFLRYEQNTHFLDLLYADNNFVLITLSSDSNQFIDVYDIKGDMKYKDYLDSIQRIESFQYKKIEKYNASHYVINNHQNNRVSFMTINQLQIECQGQCNEPSNLILSNDVSSISLEIQLNNQSYINVIITINSGIIMTNLISILIYIKFGKRVKRNYTKQFYGNS</sequence>
<dbReference type="OrthoDB" id="308700at2759"/>
<feature type="transmembrane region" description="Helical" evidence="1">
    <location>
        <begin position="1240"/>
        <end position="1263"/>
    </location>
</feature>
<comment type="caution">
    <text evidence="3">The sequence shown here is derived from an EMBL/GenBank/DDBJ whole genome shotgun (WGS) entry which is preliminary data.</text>
</comment>
<name>A0A8S1Y822_9CILI</name>